<feature type="compositionally biased region" description="Low complexity" evidence="5">
    <location>
        <begin position="645"/>
        <end position="684"/>
    </location>
</feature>
<feature type="region of interest" description="Disordered" evidence="5">
    <location>
        <begin position="1"/>
        <end position="45"/>
    </location>
</feature>
<evidence type="ECO:0000256" key="5">
    <source>
        <dbReference type="SAM" id="MobiDB-lite"/>
    </source>
</evidence>
<comment type="caution">
    <text evidence="7">The sequence shown here is derived from an EMBL/GenBank/DDBJ whole genome shotgun (WGS) entry which is preliminary data.</text>
</comment>
<sequence>MDDEWPPPPAMAAAAAPGPAGQTPAPGSADPGYASLSVHGSGSGSVPEALPWLDATMDTAADDASAFAQLNTTMATTAAATATPTTAAGTGIPRPRPLFTQDAVRTLRRWFAANKHHPYPTRDDKDALCALTGLDVVQVANWFANARRRRIKVGSPPPPPSSAAAAASSARFVHAQISRQQSGSSSPASPLREAVDGAAVAAAAAPIDVIVPPRRAATPGIFEDMMDPLQRWANSPPEDEPAAATAIYRAANEPFYASSTASRSAYYLSDDGSSASASNRSSLSRHGDNSNPPSEGSVASSRSSSFGVPPSPLDYQNQNQQQQRRHHQHRRRRRRRRHQALLPPRQSTLGRPSRGVFQCTFCVEEFRTKYDWQRHEKTWHLPLDRWVCTPTGPLAVRQQHHHHHRSDGDHGDGDDGGGDAGGGQGHGNNNNNNNNGSGDTTLVCVFCGEEGPDAAHVESHNFSLCNRRAVDERTFYRRDHLMQHLRLVHRVGAGVPGAAFDEWKAAAPPIRSRCGFCGRCLDDWAMRVEHLGEHFKAGSTMRDWVGDWGFDPAVLQTIENSMPPYLLDYERNSPLPYKAGGASPWTPSTAYDLLKMELQYWIMNHLDAAGDQPPDADIQREACRVILSADLAGGAASASASASMSSAAPPAARPSAPAPTSSTAGPSASASAGTAAAPTKPSPSWLRDLATASPEILQGAMLQTVRGQAENRLTTLRINGKDDIFEGCELERRLRAAVARAARLRPAPLSDREMQAEAARIVRLTEERSSAPSDVVAGWLLRMIYASTDWLQGVKGRALGQMGEDEHQEEDGDGEDERRQLDGTDLDVAALGARMDLLLPGGHQGLTTDGSVAPTAVFPPLGLNPLPTTDDMDLFWALDLPADDAVTQPPFIGNTTTTTPPHEEEQSRLYQLHTMNNPHRGRPFALTTSTNTATATTTAAGMALASTTTTTSRSSPAGSTTASGPHGHHSQLAAAVTASTRPPYFPNDANAYRRLAHDLARFVAAAVSDKNPNRHVPSDEEIQYQARWLEFDDDDPWNQTAADNPEWLMRFKRDVGLLPQDSGPGLGLGYFVAPRPR</sequence>
<dbReference type="Pfam" id="PF05920">
    <property type="entry name" value="Homeobox_KN"/>
    <property type="match status" value="1"/>
</dbReference>
<feature type="compositionally biased region" description="Low complexity" evidence="5">
    <location>
        <begin position="268"/>
        <end position="284"/>
    </location>
</feature>
<keyword evidence="2 4" id="KW-0371">Homeobox</keyword>
<feature type="domain" description="Homeobox" evidence="6">
    <location>
        <begin position="90"/>
        <end position="153"/>
    </location>
</feature>
<dbReference type="InterPro" id="IPR001356">
    <property type="entry name" value="HD"/>
</dbReference>
<keyword evidence="3 4" id="KW-0539">Nucleus</keyword>
<evidence type="ECO:0000256" key="2">
    <source>
        <dbReference type="ARBA" id="ARBA00023155"/>
    </source>
</evidence>
<feature type="compositionally biased region" description="Low complexity" evidence="5">
    <location>
        <begin position="162"/>
        <end position="189"/>
    </location>
</feature>
<feature type="region of interest" description="Disordered" evidence="5">
    <location>
        <begin position="645"/>
        <end position="686"/>
    </location>
</feature>
<evidence type="ECO:0000313" key="8">
    <source>
        <dbReference type="Proteomes" id="UP000245956"/>
    </source>
</evidence>
<feature type="compositionally biased region" description="Low complexity" evidence="5">
    <location>
        <begin position="292"/>
        <end position="308"/>
    </location>
</feature>
<dbReference type="GO" id="GO:0005634">
    <property type="term" value="C:nucleus"/>
    <property type="evidence" value="ECO:0007669"/>
    <property type="project" value="UniProtKB-SubCell"/>
</dbReference>
<dbReference type="Proteomes" id="UP000245956">
    <property type="component" value="Unassembled WGS sequence"/>
</dbReference>
<organism evidence="7 8">
    <name type="scientific">Purpureocillium lilacinum</name>
    <name type="common">Paecilomyces lilacinus</name>
    <dbReference type="NCBI Taxonomy" id="33203"/>
    <lineage>
        <taxon>Eukaryota</taxon>
        <taxon>Fungi</taxon>
        <taxon>Dikarya</taxon>
        <taxon>Ascomycota</taxon>
        <taxon>Pezizomycotina</taxon>
        <taxon>Sordariomycetes</taxon>
        <taxon>Hypocreomycetidae</taxon>
        <taxon>Hypocreales</taxon>
        <taxon>Ophiocordycipitaceae</taxon>
        <taxon>Purpureocillium</taxon>
    </lineage>
</organism>
<dbReference type="SMART" id="SM00355">
    <property type="entry name" value="ZnF_C2H2"/>
    <property type="match status" value="3"/>
</dbReference>
<feature type="region of interest" description="Disordered" evidence="5">
    <location>
        <begin position="396"/>
        <end position="435"/>
    </location>
</feature>
<dbReference type="AlphaFoldDB" id="A0A2U3E8F4"/>
<evidence type="ECO:0000256" key="3">
    <source>
        <dbReference type="ARBA" id="ARBA00023242"/>
    </source>
</evidence>
<accession>A0A2U3E8F4</accession>
<keyword evidence="1 4" id="KW-0238">DNA-binding</keyword>
<feature type="region of interest" description="Disordered" evidence="5">
    <location>
        <begin position="944"/>
        <end position="972"/>
    </location>
</feature>
<gene>
    <name evidence="7" type="ORF">PCL_12171</name>
</gene>
<dbReference type="InterPro" id="IPR050224">
    <property type="entry name" value="TALE_homeobox"/>
</dbReference>
<dbReference type="PROSITE" id="PS00028">
    <property type="entry name" value="ZINC_FINGER_C2H2_1"/>
    <property type="match status" value="1"/>
</dbReference>
<dbReference type="GO" id="GO:0006355">
    <property type="term" value="P:regulation of DNA-templated transcription"/>
    <property type="evidence" value="ECO:0007669"/>
    <property type="project" value="InterPro"/>
</dbReference>
<dbReference type="SMART" id="SM00389">
    <property type="entry name" value="HOX"/>
    <property type="match status" value="1"/>
</dbReference>
<protein>
    <recommendedName>
        <fullName evidence="6">Homeobox domain-containing protein</fullName>
    </recommendedName>
</protein>
<name>A0A2U3E8F4_PURLI</name>
<dbReference type="PANTHER" id="PTHR11850">
    <property type="entry name" value="HOMEOBOX PROTEIN TRANSCRIPTION FACTORS"/>
    <property type="match status" value="1"/>
</dbReference>
<feature type="region of interest" description="Disordered" evidence="5">
    <location>
        <begin position="268"/>
        <end position="353"/>
    </location>
</feature>
<feature type="compositionally biased region" description="Low complexity" evidence="5">
    <location>
        <begin position="11"/>
        <end position="27"/>
    </location>
</feature>
<feature type="DNA-binding region" description="Homeobox" evidence="4">
    <location>
        <begin position="92"/>
        <end position="154"/>
    </location>
</feature>
<dbReference type="InterPro" id="IPR009057">
    <property type="entry name" value="Homeodomain-like_sf"/>
</dbReference>
<feature type="compositionally biased region" description="Basic residues" evidence="5">
    <location>
        <begin position="323"/>
        <end position="339"/>
    </location>
</feature>
<dbReference type="EMBL" id="LCWV01000008">
    <property type="protein sequence ID" value="PWI70803.1"/>
    <property type="molecule type" value="Genomic_DNA"/>
</dbReference>
<evidence type="ECO:0000313" key="7">
    <source>
        <dbReference type="EMBL" id="PWI70803.1"/>
    </source>
</evidence>
<dbReference type="PROSITE" id="PS50071">
    <property type="entry name" value="HOMEOBOX_2"/>
    <property type="match status" value="1"/>
</dbReference>
<feature type="compositionally biased region" description="Low complexity" evidence="5">
    <location>
        <begin position="944"/>
        <end position="963"/>
    </location>
</feature>
<feature type="compositionally biased region" description="Pro residues" evidence="5">
    <location>
        <begin position="1"/>
        <end position="10"/>
    </location>
</feature>
<reference evidence="7 8" key="1">
    <citation type="journal article" date="2016" name="Front. Microbiol.">
        <title>Genome and transcriptome sequences reveal the specific parasitism of the nematophagous Purpureocillium lilacinum 36-1.</title>
        <authorList>
            <person name="Xie J."/>
            <person name="Li S."/>
            <person name="Mo C."/>
            <person name="Xiao X."/>
            <person name="Peng D."/>
            <person name="Wang G."/>
            <person name="Xiao Y."/>
        </authorList>
    </citation>
    <scope>NUCLEOTIDE SEQUENCE [LARGE SCALE GENOMIC DNA]</scope>
    <source>
        <strain evidence="7 8">36-1</strain>
    </source>
</reference>
<dbReference type="Gene3D" id="1.10.10.60">
    <property type="entry name" value="Homeodomain-like"/>
    <property type="match status" value="1"/>
</dbReference>
<dbReference type="InterPro" id="IPR013087">
    <property type="entry name" value="Znf_C2H2_type"/>
</dbReference>
<evidence type="ECO:0000256" key="4">
    <source>
        <dbReference type="PROSITE-ProRule" id="PRU00108"/>
    </source>
</evidence>
<evidence type="ECO:0000259" key="6">
    <source>
        <dbReference type="PROSITE" id="PS50071"/>
    </source>
</evidence>
<dbReference type="CDD" id="cd00086">
    <property type="entry name" value="homeodomain"/>
    <property type="match status" value="1"/>
</dbReference>
<evidence type="ECO:0000256" key="1">
    <source>
        <dbReference type="ARBA" id="ARBA00023125"/>
    </source>
</evidence>
<comment type="subcellular location">
    <subcellularLocation>
        <location evidence="4">Nucleus</location>
    </subcellularLocation>
</comment>
<dbReference type="GO" id="GO:0003677">
    <property type="term" value="F:DNA binding"/>
    <property type="evidence" value="ECO:0007669"/>
    <property type="project" value="UniProtKB-UniRule"/>
</dbReference>
<dbReference type="InterPro" id="IPR008422">
    <property type="entry name" value="KN_HD"/>
</dbReference>
<dbReference type="SUPFAM" id="SSF46689">
    <property type="entry name" value="Homeodomain-like"/>
    <property type="match status" value="1"/>
</dbReference>
<proteinExistence type="predicted"/>
<feature type="region of interest" description="Disordered" evidence="5">
    <location>
        <begin position="151"/>
        <end position="191"/>
    </location>
</feature>